<sequence length="342" mass="37614">MTGQQIVEVDPHDESAVIAWREVMAAAARHEVGQHATIWTEQELLAMVQQPGKARRTLLFNGLLDGEVVAAGSLSLRLLDNVDAAEIDVAVRPDVRRRGLGSQMLVRLEEMARTEGRTRFEAEARWPYAGPSDGAGTAGVEFAQRHGYSFGLGDVQRELDLPVDDALLAELAAEASPYHAGYEIRSWEGPVPDDLVVSWLELSSTLMTEAPTGAMEREAEAVDVGAHRESEEIQAKQGRTTWHTVALDRDGTVVAYTQLVVSGSEQQFIFQWGTLVHREHRGHRLGMAVKVANHRFLQAGADVTGRRVATWNAEVNDHMIGINERLGYATAARNGELQKKLV</sequence>
<feature type="domain" description="N-acetyltransferase" evidence="1">
    <location>
        <begin position="7"/>
        <end position="174"/>
    </location>
</feature>
<evidence type="ECO:0000313" key="2">
    <source>
        <dbReference type="EMBL" id="MFC5727594.1"/>
    </source>
</evidence>
<reference evidence="3" key="1">
    <citation type="journal article" date="2019" name="Int. J. Syst. Evol. Microbiol.">
        <title>The Global Catalogue of Microorganisms (GCM) 10K type strain sequencing project: providing services to taxonomists for standard genome sequencing and annotation.</title>
        <authorList>
            <consortium name="The Broad Institute Genomics Platform"/>
            <consortium name="The Broad Institute Genome Sequencing Center for Infectious Disease"/>
            <person name="Wu L."/>
            <person name="Ma J."/>
        </authorList>
    </citation>
    <scope>NUCLEOTIDE SEQUENCE [LARGE SCALE GENOMIC DNA]</scope>
    <source>
        <strain evidence="3">YIM 94188</strain>
    </source>
</reference>
<dbReference type="EMBL" id="JBHSNS010000001">
    <property type="protein sequence ID" value="MFC5727594.1"/>
    <property type="molecule type" value="Genomic_DNA"/>
</dbReference>
<organism evidence="2 3">
    <name type="scientific">Nocardioides vastitatis</name>
    <dbReference type="NCBI Taxonomy" id="2568655"/>
    <lineage>
        <taxon>Bacteria</taxon>
        <taxon>Bacillati</taxon>
        <taxon>Actinomycetota</taxon>
        <taxon>Actinomycetes</taxon>
        <taxon>Propionibacteriales</taxon>
        <taxon>Nocardioidaceae</taxon>
        <taxon>Nocardioides</taxon>
    </lineage>
</organism>
<evidence type="ECO:0000313" key="3">
    <source>
        <dbReference type="Proteomes" id="UP001596072"/>
    </source>
</evidence>
<dbReference type="RefSeq" id="WP_136431587.1">
    <property type="nucleotide sequence ID" value="NZ_JBHSNS010000001.1"/>
</dbReference>
<keyword evidence="3" id="KW-1185">Reference proteome</keyword>
<comment type="caution">
    <text evidence="2">The sequence shown here is derived from an EMBL/GenBank/DDBJ whole genome shotgun (WGS) entry which is preliminary data.</text>
</comment>
<dbReference type="SUPFAM" id="SSF55729">
    <property type="entry name" value="Acyl-CoA N-acyltransferases (Nat)"/>
    <property type="match status" value="2"/>
</dbReference>
<keyword evidence="2" id="KW-0012">Acyltransferase</keyword>
<dbReference type="CDD" id="cd04301">
    <property type="entry name" value="NAT_SF"/>
    <property type="match status" value="1"/>
</dbReference>
<dbReference type="Gene3D" id="3.40.630.30">
    <property type="match status" value="1"/>
</dbReference>
<dbReference type="EC" id="2.3.-.-" evidence="2"/>
<keyword evidence="2" id="KW-0808">Transferase</keyword>
<dbReference type="Pfam" id="PF00583">
    <property type="entry name" value="Acetyltransf_1"/>
    <property type="match status" value="1"/>
</dbReference>
<proteinExistence type="predicted"/>
<dbReference type="PROSITE" id="PS51186">
    <property type="entry name" value="GNAT"/>
    <property type="match status" value="1"/>
</dbReference>
<dbReference type="GO" id="GO:0016746">
    <property type="term" value="F:acyltransferase activity"/>
    <property type="evidence" value="ECO:0007669"/>
    <property type="project" value="UniProtKB-KW"/>
</dbReference>
<accession>A0ABW0ZD63</accession>
<protein>
    <submittedName>
        <fullName evidence="2">GNAT family N-acetyltransferase</fullName>
        <ecNumber evidence="2">2.3.-.-</ecNumber>
    </submittedName>
</protein>
<gene>
    <name evidence="2" type="ORF">ACFPQB_01600</name>
</gene>
<name>A0ABW0ZD63_9ACTN</name>
<dbReference type="InterPro" id="IPR016181">
    <property type="entry name" value="Acyl_CoA_acyltransferase"/>
</dbReference>
<dbReference type="InterPro" id="IPR000182">
    <property type="entry name" value="GNAT_dom"/>
</dbReference>
<dbReference type="Proteomes" id="UP001596072">
    <property type="component" value="Unassembled WGS sequence"/>
</dbReference>
<evidence type="ECO:0000259" key="1">
    <source>
        <dbReference type="PROSITE" id="PS51186"/>
    </source>
</evidence>